<keyword evidence="8" id="KW-1185">Reference proteome</keyword>
<dbReference type="STRING" id="472175.EL18_00144"/>
<evidence type="ECO:0000256" key="5">
    <source>
        <dbReference type="SAM" id="Phobius"/>
    </source>
</evidence>
<dbReference type="InterPro" id="IPR012340">
    <property type="entry name" value="NA-bd_OB-fold"/>
</dbReference>
<dbReference type="RefSeq" id="WP_036478738.1">
    <property type="nucleotide sequence ID" value="NZ_JMQM01000001.1"/>
</dbReference>
<protein>
    <submittedName>
        <fullName evidence="7">Membrane protein</fullName>
    </submittedName>
</protein>
<dbReference type="InterPro" id="IPR052165">
    <property type="entry name" value="Membrane_assoc_protease"/>
</dbReference>
<evidence type="ECO:0000256" key="2">
    <source>
        <dbReference type="ARBA" id="ARBA00022692"/>
    </source>
</evidence>
<keyword evidence="3 5" id="KW-1133">Transmembrane helix</keyword>
<keyword evidence="4 5" id="KW-0472">Membrane</keyword>
<dbReference type="OrthoDB" id="9810336at2"/>
<sequence>MIASILSELGPWNWMVLGFVLLAAEIVVPGVFLLWIGIAALLTGALSLQLWSVEIWSWQLQVLVFLLLSLAAVLIGKRLMDRTADEETDQPLLNRRAEQLVGRTAILEEPIANGFGRVRLGDTTWRVEGPDLPAGSRVRVTGTRDAQLLVEADTK</sequence>
<feature type="transmembrane region" description="Helical" evidence="5">
    <location>
        <begin position="12"/>
        <end position="38"/>
    </location>
</feature>
<dbReference type="PANTHER" id="PTHR33507:SF3">
    <property type="entry name" value="INNER MEMBRANE PROTEIN YBBJ"/>
    <property type="match status" value="1"/>
</dbReference>
<dbReference type="Proteomes" id="UP000053675">
    <property type="component" value="Unassembled WGS sequence"/>
</dbReference>
<dbReference type="PANTHER" id="PTHR33507">
    <property type="entry name" value="INNER MEMBRANE PROTEIN YBBJ"/>
    <property type="match status" value="1"/>
</dbReference>
<dbReference type="AlphaFoldDB" id="A0A084U843"/>
<accession>A0A084U843</accession>
<dbReference type="EMBL" id="JMQM01000001">
    <property type="protein sequence ID" value="KFB09129.1"/>
    <property type="molecule type" value="Genomic_DNA"/>
</dbReference>
<dbReference type="GO" id="GO:0005886">
    <property type="term" value="C:plasma membrane"/>
    <property type="evidence" value="ECO:0007669"/>
    <property type="project" value="TreeGrafter"/>
</dbReference>
<evidence type="ECO:0000313" key="8">
    <source>
        <dbReference type="Proteomes" id="UP000053675"/>
    </source>
</evidence>
<gene>
    <name evidence="7" type="ORF">EL18_00144</name>
</gene>
<dbReference type="Gene3D" id="2.40.50.140">
    <property type="entry name" value="Nucleic acid-binding proteins"/>
    <property type="match status" value="1"/>
</dbReference>
<dbReference type="eggNOG" id="COG1585">
    <property type="taxonomic scope" value="Bacteria"/>
</dbReference>
<dbReference type="Pfam" id="PF01957">
    <property type="entry name" value="NfeD"/>
    <property type="match status" value="1"/>
</dbReference>
<name>A0A084U843_9HYPH</name>
<reference evidence="7 8" key="1">
    <citation type="submission" date="2014-05" db="EMBL/GenBank/DDBJ databases">
        <title>Draft Genome Sequence of Nitratireductor basaltis Strain UMTGB225, A Marine Bacterium Isolated from Green Barrel Tunicate.</title>
        <authorList>
            <person name="Gan H.Y."/>
        </authorList>
    </citation>
    <scope>NUCLEOTIDE SEQUENCE [LARGE SCALE GENOMIC DNA]</scope>
    <source>
        <strain evidence="7 8">UMTGB225</strain>
    </source>
</reference>
<dbReference type="InterPro" id="IPR002810">
    <property type="entry name" value="NfeD-like_C"/>
</dbReference>
<proteinExistence type="predicted"/>
<keyword evidence="2 5" id="KW-0812">Transmembrane</keyword>
<organism evidence="7 8">
    <name type="scientific">Nitratireductor basaltis</name>
    <dbReference type="NCBI Taxonomy" id="472175"/>
    <lineage>
        <taxon>Bacteria</taxon>
        <taxon>Pseudomonadati</taxon>
        <taxon>Pseudomonadota</taxon>
        <taxon>Alphaproteobacteria</taxon>
        <taxon>Hyphomicrobiales</taxon>
        <taxon>Phyllobacteriaceae</taxon>
        <taxon>Nitratireductor</taxon>
    </lineage>
</organism>
<comment type="subcellular location">
    <subcellularLocation>
        <location evidence="1">Membrane</location>
        <topology evidence="1">Multi-pass membrane protein</topology>
    </subcellularLocation>
</comment>
<evidence type="ECO:0000256" key="4">
    <source>
        <dbReference type="ARBA" id="ARBA00023136"/>
    </source>
</evidence>
<feature type="domain" description="NfeD-like C-terminal" evidence="6">
    <location>
        <begin position="97"/>
        <end position="151"/>
    </location>
</feature>
<comment type="caution">
    <text evidence="7">The sequence shown here is derived from an EMBL/GenBank/DDBJ whole genome shotgun (WGS) entry which is preliminary data.</text>
</comment>
<evidence type="ECO:0000256" key="1">
    <source>
        <dbReference type="ARBA" id="ARBA00004141"/>
    </source>
</evidence>
<feature type="transmembrane region" description="Helical" evidence="5">
    <location>
        <begin position="58"/>
        <end position="76"/>
    </location>
</feature>
<dbReference type="PATRIC" id="fig|472175.3.peg.148"/>
<evidence type="ECO:0000259" key="6">
    <source>
        <dbReference type="Pfam" id="PF01957"/>
    </source>
</evidence>
<evidence type="ECO:0000313" key="7">
    <source>
        <dbReference type="EMBL" id="KFB09129.1"/>
    </source>
</evidence>
<evidence type="ECO:0000256" key="3">
    <source>
        <dbReference type="ARBA" id="ARBA00022989"/>
    </source>
</evidence>